<evidence type="ECO:0000313" key="3">
    <source>
        <dbReference type="EMBL" id="PST38921.1"/>
    </source>
</evidence>
<dbReference type="Proteomes" id="UP000241048">
    <property type="component" value="Unassembled WGS sequence"/>
</dbReference>
<dbReference type="AlphaFoldDB" id="A0A2T3FUJ1"/>
<feature type="region of interest" description="Disordered" evidence="1">
    <location>
        <begin position="131"/>
        <end position="162"/>
    </location>
</feature>
<reference evidence="3 4" key="1">
    <citation type="submission" date="2018-03" db="EMBL/GenBank/DDBJ databases">
        <title>Lachnoclostridium SNUG30386 gen.nov., sp.nov., isolated from human faeces.</title>
        <authorList>
            <person name="Seo B."/>
            <person name="Jeon K."/>
            <person name="Ko G."/>
        </authorList>
    </citation>
    <scope>NUCLEOTIDE SEQUENCE [LARGE SCALE GENOMIC DNA]</scope>
    <source>
        <strain evidence="3 4">SNUG30386</strain>
    </source>
</reference>
<evidence type="ECO:0000256" key="1">
    <source>
        <dbReference type="SAM" id="MobiDB-lite"/>
    </source>
</evidence>
<accession>A0A2T3FUJ1</accession>
<dbReference type="EMBL" id="PYLO01000001">
    <property type="protein sequence ID" value="PST38921.1"/>
    <property type="molecule type" value="Genomic_DNA"/>
</dbReference>
<name>A0A2T3FUJ1_9CLOT</name>
<dbReference type="Pfam" id="PF06970">
    <property type="entry name" value="RepA_N"/>
    <property type="match status" value="1"/>
</dbReference>
<sequence length="239" mass="27830">MTQFLIKDTLIPPYMAFPRFLLDMEQLSETAKILYVLLLDRARLSQKNEGWVDERGRAFIFFPIKDLAETMHKSEMSVKTALAVLEKTDLIFRKRQGPGLPNKIYVKVPPEYLVQTDRNLSLIQTETYPSDGQETVSVRERKVSGSNNEKNNNKIKKQGSKADRTAYGKYQNVFLNEKELAQLQKEIPLYREYIEKLSGYIRSSGKRYQDHAATIHSWYTQDHPAPVRRSYECKEDESL</sequence>
<gene>
    <name evidence="3" type="ORF">C7U56_03080</name>
</gene>
<organism evidence="3 4">
    <name type="scientific">Clostridium fessum</name>
    <dbReference type="NCBI Taxonomy" id="2126740"/>
    <lineage>
        <taxon>Bacteria</taxon>
        <taxon>Bacillati</taxon>
        <taxon>Bacillota</taxon>
        <taxon>Clostridia</taxon>
        <taxon>Eubacteriales</taxon>
        <taxon>Clostridiaceae</taxon>
        <taxon>Clostridium</taxon>
    </lineage>
</organism>
<proteinExistence type="predicted"/>
<evidence type="ECO:0000313" key="4">
    <source>
        <dbReference type="Proteomes" id="UP000241048"/>
    </source>
</evidence>
<protein>
    <submittedName>
        <fullName evidence="3">Replication initiator protein A</fullName>
    </submittedName>
</protein>
<keyword evidence="4" id="KW-1185">Reference proteome</keyword>
<dbReference type="InterPro" id="IPR010724">
    <property type="entry name" value="RepA_N"/>
</dbReference>
<dbReference type="RefSeq" id="WP_107000086.1">
    <property type="nucleotide sequence ID" value="NZ_JAQDSE010000007.1"/>
</dbReference>
<feature type="domain" description="Replication initiator A N-terminal" evidence="2">
    <location>
        <begin position="14"/>
        <end position="78"/>
    </location>
</feature>
<comment type="caution">
    <text evidence="3">The sequence shown here is derived from an EMBL/GenBank/DDBJ whole genome shotgun (WGS) entry which is preliminary data.</text>
</comment>
<evidence type="ECO:0000259" key="2">
    <source>
        <dbReference type="Pfam" id="PF06970"/>
    </source>
</evidence>